<evidence type="ECO:0000313" key="2">
    <source>
        <dbReference type="EMBL" id="MFD2514543.1"/>
    </source>
</evidence>
<protein>
    <submittedName>
        <fullName evidence="2">Uncharacterized protein</fullName>
    </submittedName>
</protein>
<sequence>MKTEKAHKEAILRAHQTTEEANQAQEELLHFNEKSKPSADSTQLHESPANLMQSWHNLRNLDQDLAENKYSDLADDINKADKKGNRT</sequence>
<dbReference type="EMBL" id="JBHULU010000015">
    <property type="protein sequence ID" value="MFD2514543.1"/>
    <property type="molecule type" value="Genomic_DNA"/>
</dbReference>
<comment type="caution">
    <text evidence="2">The sequence shown here is derived from an EMBL/GenBank/DDBJ whole genome shotgun (WGS) entry which is preliminary data.</text>
</comment>
<organism evidence="2 3">
    <name type="scientific">Pontibacter locisalis</name>
    <dbReference type="NCBI Taxonomy" id="1719035"/>
    <lineage>
        <taxon>Bacteria</taxon>
        <taxon>Pseudomonadati</taxon>
        <taxon>Bacteroidota</taxon>
        <taxon>Cytophagia</taxon>
        <taxon>Cytophagales</taxon>
        <taxon>Hymenobacteraceae</taxon>
        <taxon>Pontibacter</taxon>
    </lineage>
</organism>
<accession>A0ABW5IM69</accession>
<feature type="region of interest" description="Disordered" evidence="1">
    <location>
        <begin position="1"/>
        <end position="23"/>
    </location>
</feature>
<reference evidence="3" key="1">
    <citation type="journal article" date="2019" name="Int. J. Syst. Evol. Microbiol.">
        <title>The Global Catalogue of Microorganisms (GCM) 10K type strain sequencing project: providing services to taxonomists for standard genome sequencing and annotation.</title>
        <authorList>
            <consortium name="The Broad Institute Genomics Platform"/>
            <consortium name="The Broad Institute Genome Sequencing Center for Infectious Disease"/>
            <person name="Wu L."/>
            <person name="Ma J."/>
        </authorList>
    </citation>
    <scope>NUCLEOTIDE SEQUENCE [LARGE SCALE GENOMIC DNA]</scope>
    <source>
        <strain evidence="3">KCTC 42498</strain>
    </source>
</reference>
<dbReference type="Proteomes" id="UP001597544">
    <property type="component" value="Unassembled WGS sequence"/>
</dbReference>
<evidence type="ECO:0000256" key="1">
    <source>
        <dbReference type="SAM" id="MobiDB-lite"/>
    </source>
</evidence>
<evidence type="ECO:0000313" key="3">
    <source>
        <dbReference type="Proteomes" id="UP001597544"/>
    </source>
</evidence>
<feature type="compositionally biased region" description="Basic and acidic residues" evidence="1">
    <location>
        <begin position="1"/>
        <end position="18"/>
    </location>
</feature>
<name>A0ABW5IM69_9BACT</name>
<gene>
    <name evidence="2" type="ORF">ACFSRY_11750</name>
</gene>
<keyword evidence="3" id="KW-1185">Reference proteome</keyword>
<dbReference type="RefSeq" id="WP_377507345.1">
    <property type="nucleotide sequence ID" value="NZ_JBHULU010000015.1"/>
</dbReference>
<proteinExistence type="predicted"/>